<comment type="caution">
    <text evidence="1">The sequence shown here is derived from an EMBL/GenBank/DDBJ whole genome shotgun (WGS) entry which is preliminary data.</text>
</comment>
<reference evidence="1 2" key="2">
    <citation type="submission" date="2018-05" db="EMBL/GenBank/DDBJ databases">
        <authorList>
            <person name="Lanie J.A."/>
            <person name="Ng W.-L."/>
            <person name="Kazmierczak K.M."/>
            <person name="Andrzejewski T.M."/>
            <person name="Davidsen T.M."/>
            <person name="Wayne K.J."/>
            <person name="Tettelin H."/>
            <person name="Glass J.I."/>
            <person name="Rusch D."/>
            <person name="Podicherti R."/>
            <person name="Tsui H.-C.T."/>
            <person name="Winkler M.E."/>
        </authorList>
    </citation>
    <scope>NUCLEOTIDE SEQUENCE [LARGE SCALE GENOMIC DNA]</scope>
    <source>
        <strain evidence="1 2">C305</strain>
    </source>
</reference>
<dbReference type="InterPro" id="IPR009100">
    <property type="entry name" value="AcylCoA_DH/oxidase_NM_dom_sf"/>
</dbReference>
<organism evidence="1 2">
    <name type="scientific">Brumimicrobium oceani</name>
    <dbReference type="NCBI Taxonomy" id="2100725"/>
    <lineage>
        <taxon>Bacteria</taxon>
        <taxon>Pseudomonadati</taxon>
        <taxon>Bacteroidota</taxon>
        <taxon>Flavobacteriia</taxon>
        <taxon>Flavobacteriales</taxon>
        <taxon>Crocinitomicaceae</taxon>
        <taxon>Brumimicrobium</taxon>
    </lineage>
</organism>
<dbReference type="InterPro" id="IPR046373">
    <property type="entry name" value="Acyl-CoA_Oxase/DH_mid-dom_sf"/>
</dbReference>
<dbReference type="InterPro" id="IPR037069">
    <property type="entry name" value="AcylCoA_DH/ox_N_sf"/>
</dbReference>
<dbReference type="Gene3D" id="2.40.110.10">
    <property type="entry name" value="Butyryl-CoA Dehydrogenase, subunit A, domain 2"/>
    <property type="match status" value="1"/>
</dbReference>
<evidence type="ECO:0000313" key="2">
    <source>
        <dbReference type="Proteomes" id="UP000245370"/>
    </source>
</evidence>
<sequence>MNPFTIKEYQQFHLNQDRLQKCYEEKWFKLFVPKVYNGLQLSMEEACRELYKIAEIQGGLGWTVNLGAGANWFSGFFEDEIAKELFTPENAVIAGSGFTNGNWRNTNLGFQITGEWSKCTGANHASLFSLTANNESNGSKIFVVPREKVQLSEEKWPIMGMRNSSSFGITLNKVEVPKGHDFQMNVIKNNQDYGVFHIPFQSFARLCMSASYLGVVKCLVDICLKDLRKPLVIKIIENDLLPLLDSSLEQLYESAQRIEELSLDRRFNEKTAENLKLKLGGNNMKIFDVLQSLFLAGGLPFIEEDKLVHWAYRDVLTAVQHFMVKP</sequence>
<dbReference type="RefSeq" id="WP_146194144.1">
    <property type="nucleotide sequence ID" value="NZ_QFRJ01000003.1"/>
</dbReference>
<dbReference type="OrthoDB" id="1170793at2"/>
<dbReference type="AlphaFoldDB" id="A0A2U2XEL7"/>
<dbReference type="Gene3D" id="1.10.540.10">
    <property type="entry name" value="Acyl-CoA dehydrogenase/oxidase, N-terminal domain"/>
    <property type="match status" value="1"/>
</dbReference>
<dbReference type="GO" id="GO:0050660">
    <property type="term" value="F:flavin adenine dinucleotide binding"/>
    <property type="evidence" value="ECO:0007669"/>
    <property type="project" value="InterPro"/>
</dbReference>
<dbReference type="Proteomes" id="UP000245370">
    <property type="component" value="Unassembled WGS sequence"/>
</dbReference>
<gene>
    <name evidence="1" type="ORF">DIT68_06390</name>
</gene>
<accession>A0A2U2XEL7</accession>
<evidence type="ECO:0000313" key="1">
    <source>
        <dbReference type="EMBL" id="PWH86180.1"/>
    </source>
</evidence>
<name>A0A2U2XEL7_9FLAO</name>
<proteinExistence type="predicted"/>
<dbReference type="EMBL" id="QFRJ01000003">
    <property type="protein sequence ID" value="PWH86180.1"/>
    <property type="molecule type" value="Genomic_DNA"/>
</dbReference>
<evidence type="ECO:0008006" key="3">
    <source>
        <dbReference type="Google" id="ProtNLM"/>
    </source>
</evidence>
<reference evidence="1 2" key="1">
    <citation type="submission" date="2018-05" db="EMBL/GenBank/DDBJ databases">
        <title>Brumimicrobium oceani sp. nov., isolated from coastal sediment.</title>
        <authorList>
            <person name="Kou Y."/>
        </authorList>
    </citation>
    <scope>NUCLEOTIDE SEQUENCE [LARGE SCALE GENOMIC DNA]</scope>
    <source>
        <strain evidence="1 2">C305</strain>
    </source>
</reference>
<dbReference type="SUPFAM" id="SSF56645">
    <property type="entry name" value="Acyl-CoA dehydrogenase NM domain-like"/>
    <property type="match status" value="1"/>
</dbReference>
<dbReference type="GO" id="GO:0016627">
    <property type="term" value="F:oxidoreductase activity, acting on the CH-CH group of donors"/>
    <property type="evidence" value="ECO:0007669"/>
    <property type="project" value="InterPro"/>
</dbReference>
<keyword evidence="2" id="KW-1185">Reference proteome</keyword>
<protein>
    <recommendedName>
        <fullName evidence="3">Acyl-CoA dehydrogenase</fullName>
    </recommendedName>
</protein>